<sequence>MGVEKLNIPAFNAGSEGGADAQSVRRKMPTIAEQQFDQSTGNGFAAKLAAAGTRSLAKPMKTETNFWTSSFKEHLIHEGLKDVQ</sequence>
<dbReference type="GeneID" id="25328559"/>
<dbReference type="RefSeq" id="XP_013314868.1">
    <property type="nucleotide sequence ID" value="XM_013459414.1"/>
</dbReference>
<dbReference type="EMBL" id="KN847320">
    <property type="protein sequence ID" value="KIW54284.1"/>
    <property type="molecule type" value="Genomic_DNA"/>
</dbReference>
<evidence type="ECO:0000313" key="3">
    <source>
        <dbReference type="Proteomes" id="UP000054342"/>
    </source>
</evidence>
<reference evidence="2 3" key="1">
    <citation type="submission" date="2015-01" db="EMBL/GenBank/DDBJ databases">
        <title>The Genome Sequence of Exophiala xenobiotica CBS118157.</title>
        <authorList>
            <consortium name="The Broad Institute Genomics Platform"/>
            <person name="Cuomo C."/>
            <person name="de Hoog S."/>
            <person name="Gorbushina A."/>
            <person name="Stielow B."/>
            <person name="Teixiera M."/>
            <person name="Abouelleil A."/>
            <person name="Chapman S.B."/>
            <person name="Priest M."/>
            <person name="Young S.K."/>
            <person name="Wortman J."/>
            <person name="Nusbaum C."/>
            <person name="Birren B."/>
        </authorList>
    </citation>
    <scope>NUCLEOTIDE SEQUENCE [LARGE SCALE GENOMIC DNA]</scope>
    <source>
        <strain evidence="2 3">CBS 118157</strain>
    </source>
</reference>
<accession>A0A0D2F2W4</accession>
<dbReference type="Proteomes" id="UP000054342">
    <property type="component" value="Unassembled WGS sequence"/>
</dbReference>
<protein>
    <submittedName>
        <fullName evidence="2">Uncharacterized protein</fullName>
    </submittedName>
</protein>
<feature type="region of interest" description="Disordered" evidence="1">
    <location>
        <begin position="1"/>
        <end position="26"/>
    </location>
</feature>
<proteinExistence type="predicted"/>
<name>A0A0D2F2W4_9EURO</name>
<organism evidence="2 3">
    <name type="scientific">Exophiala xenobiotica</name>
    <dbReference type="NCBI Taxonomy" id="348802"/>
    <lineage>
        <taxon>Eukaryota</taxon>
        <taxon>Fungi</taxon>
        <taxon>Dikarya</taxon>
        <taxon>Ascomycota</taxon>
        <taxon>Pezizomycotina</taxon>
        <taxon>Eurotiomycetes</taxon>
        <taxon>Chaetothyriomycetidae</taxon>
        <taxon>Chaetothyriales</taxon>
        <taxon>Herpotrichiellaceae</taxon>
        <taxon>Exophiala</taxon>
    </lineage>
</organism>
<evidence type="ECO:0000313" key="2">
    <source>
        <dbReference type="EMBL" id="KIW54284.1"/>
    </source>
</evidence>
<evidence type="ECO:0000256" key="1">
    <source>
        <dbReference type="SAM" id="MobiDB-lite"/>
    </source>
</evidence>
<dbReference type="HOGENOM" id="CLU_2527476_0_0_1"/>
<keyword evidence="3" id="KW-1185">Reference proteome</keyword>
<gene>
    <name evidence="2" type="ORF">PV05_06651</name>
</gene>
<dbReference type="AlphaFoldDB" id="A0A0D2F2W4"/>